<proteinExistence type="predicted"/>
<organism evidence="1">
    <name type="scientific">Leptospira interrogans serovar Hardjo str. Norma</name>
    <dbReference type="NCBI Taxonomy" id="1279460"/>
    <lineage>
        <taxon>Bacteria</taxon>
        <taxon>Pseudomonadati</taxon>
        <taxon>Spirochaetota</taxon>
        <taxon>Spirochaetia</taxon>
        <taxon>Leptospirales</taxon>
        <taxon>Leptospiraceae</taxon>
        <taxon>Leptospira</taxon>
    </lineage>
</organism>
<evidence type="ECO:0000313" key="2">
    <source>
        <dbReference type="Proteomes" id="UP000056502"/>
    </source>
</evidence>
<sequence length="47" mass="5522">MLKNFHSGIGKMVSIFHFNAKKTDGELILQQFLGIVFKFRFQLFSEK</sequence>
<evidence type="ECO:0000313" key="1">
    <source>
        <dbReference type="EMBL" id="ALE37283.1"/>
    </source>
</evidence>
<dbReference type="Proteomes" id="UP000056502">
    <property type="component" value="Chromosome I"/>
</dbReference>
<dbReference type="AlphaFoldDB" id="A0A0M4MQJ5"/>
<reference evidence="1 2" key="1">
    <citation type="journal article" date="2015" name="Genome Announc.">
        <title>Whole-Genome Sequence of Leptospira interrogans Serovar Hardjo Subtype Hardjoprajitno Strain Norma, Isolated from Cattle in a Leptospirosis Outbreak in Brazil.</title>
        <authorList>
            <person name="Cosate M.R."/>
            <person name="Soares S.C."/>
            <person name="Mendes T.A."/>
            <person name="Raittz R.T."/>
            <person name="Moreira E.C."/>
            <person name="Leite R."/>
            <person name="Fernandes G.R."/>
            <person name="Haddad J.P."/>
            <person name="Ortega J.M."/>
        </authorList>
    </citation>
    <scope>NUCLEOTIDE SEQUENCE [LARGE SCALE GENOMIC DNA]</scope>
    <source>
        <strain evidence="1 2">Norma</strain>
    </source>
</reference>
<name>A0A0M4MQJ5_LEPIR</name>
<protein>
    <submittedName>
        <fullName evidence="1">Uncharacterized protein</fullName>
    </submittedName>
</protein>
<gene>
    <name evidence="1" type="ORF">G436_0047</name>
</gene>
<dbReference type="PATRIC" id="fig|1279460.3.peg.46"/>
<dbReference type="EMBL" id="CP012603">
    <property type="protein sequence ID" value="ALE37283.1"/>
    <property type="molecule type" value="Genomic_DNA"/>
</dbReference>
<dbReference type="AntiFam" id="ANF00053">
    <property type="entry name" value="Translation of DNA repeat"/>
</dbReference>
<accession>A0A0M4MQJ5</accession>